<proteinExistence type="predicted"/>
<dbReference type="EMBL" id="JAULSN010000002">
    <property type="protein sequence ID" value="KAK3378857.1"/>
    <property type="molecule type" value="Genomic_DNA"/>
</dbReference>
<keyword evidence="1" id="KW-0732">Signal</keyword>
<accession>A0AAE0KMB5</accession>
<protein>
    <recommendedName>
        <fullName evidence="4">Secreted protein</fullName>
    </recommendedName>
</protein>
<evidence type="ECO:0008006" key="4">
    <source>
        <dbReference type="Google" id="ProtNLM"/>
    </source>
</evidence>
<comment type="caution">
    <text evidence="2">The sequence shown here is derived from an EMBL/GenBank/DDBJ whole genome shotgun (WGS) entry which is preliminary data.</text>
</comment>
<evidence type="ECO:0000313" key="3">
    <source>
        <dbReference type="Proteomes" id="UP001287356"/>
    </source>
</evidence>
<dbReference type="Proteomes" id="UP001287356">
    <property type="component" value="Unassembled WGS sequence"/>
</dbReference>
<keyword evidence="3" id="KW-1185">Reference proteome</keyword>
<name>A0AAE0KMB5_9PEZI</name>
<feature type="chain" id="PRO_5042168656" description="Secreted protein" evidence="1">
    <location>
        <begin position="28"/>
        <end position="75"/>
    </location>
</feature>
<gene>
    <name evidence="2" type="ORF">B0T24DRAFT_610173</name>
</gene>
<evidence type="ECO:0000256" key="1">
    <source>
        <dbReference type="SAM" id="SignalP"/>
    </source>
</evidence>
<organism evidence="2 3">
    <name type="scientific">Lasiosphaeria ovina</name>
    <dbReference type="NCBI Taxonomy" id="92902"/>
    <lineage>
        <taxon>Eukaryota</taxon>
        <taxon>Fungi</taxon>
        <taxon>Dikarya</taxon>
        <taxon>Ascomycota</taxon>
        <taxon>Pezizomycotina</taxon>
        <taxon>Sordariomycetes</taxon>
        <taxon>Sordariomycetidae</taxon>
        <taxon>Sordariales</taxon>
        <taxon>Lasiosphaeriaceae</taxon>
        <taxon>Lasiosphaeria</taxon>
    </lineage>
</organism>
<reference evidence="2" key="1">
    <citation type="journal article" date="2023" name="Mol. Phylogenet. Evol.">
        <title>Genome-scale phylogeny and comparative genomics of the fungal order Sordariales.</title>
        <authorList>
            <person name="Hensen N."/>
            <person name="Bonometti L."/>
            <person name="Westerberg I."/>
            <person name="Brannstrom I.O."/>
            <person name="Guillou S."/>
            <person name="Cros-Aarteil S."/>
            <person name="Calhoun S."/>
            <person name="Haridas S."/>
            <person name="Kuo A."/>
            <person name="Mondo S."/>
            <person name="Pangilinan J."/>
            <person name="Riley R."/>
            <person name="LaButti K."/>
            <person name="Andreopoulos B."/>
            <person name="Lipzen A."/>
            <person name="Chen C."/>
            <person name="Yan M."/>
            <person name="Daum C."/>
            <person name="Ng V."/>
            <person name="Clum A."/>
            <person name="Steindorff A."/>
            <person name="Ohm R.A."/>
            <person name="Martin F."/>
            <person name="Silar P."/>
            <person name="Natvig D.O."/>
            <person name="Lalanne C."/>
            <person name="Gautier V."/>
            <person name="Ament-Velasquez S.L."/>
            <person name="Kruys A."/>
            <person name="Hutchinson M.I."/>
            <person name="Powell A.J."/>
            <person name="Barry K."/>
            <person name="Miller A.N."/>
            <person name="Grigoriev I.V."/>
            <person name="Debuchy R."/>
            <person name="Gladieux P."/>
            <person name="Hiltunen Thoren M."/>
            <person name="Johannesson H."/>
        </authorList>
    </citation>
    <scope>NUCLEOTIDE SEQUENCE</scope>
    <source>
        <strain evidence="2">CBS 958.72</strain>
    </source>
</reference>
<sequence>MNMFNAMRPRFVLRLALLISYGDRDSAYPATLQIVFQFVRIGRTSSVFQCRCCVILCCIRPQSLLPGCQPSDVVK</sequence>
<evidence type="ECO:0000313" key="2">
    <source>
        <dbReference type="EMBL" id="KAK3378857.1"/>
    </source>
</evidence>
<feature type="signal peptide" evidence="1">
    <location>
        <begin position="1"/>
        <end position="27"/>
    </location>
</feature>
<reference evidence="2" key="2">
    <citation type="submission" date="2023-06" db="EMBL/GenBank/DDBJ databases">
        <authorList>
            <consortium name="Lawrence Berkeley National Laboratory"/>
            <person name="Haridas S."/>
            <person name="Hensen N."/>
            <person name="Bonometti L."/>
            <person name="Westerberg I."/>
            <person name="Brannstrom I.O."/>
            <person name="Guillou S."/>
            <person name="Cros-Aarteil S."/>
            <person name="Calhoun S."/>
            <person name="Kuo A."/>
            <person name="Mondo S."/>
            <person name="Pangilinan J."/>
            <person name="Riley R."/>
            <person name="Labutti K."/>
            <person name="Andreopoulos B."/>
            <person name="Lipzen A."/>
            <person name="Chen C."/>
            <person name="Yanf M."/>
            <person name="Daum C."/>
            <person name="Ng V."/>
            <person name="Clum A."/>
            <person name="Steindorff A."/>
            <person name="Ohm R."/>
            <person name="Martin F."/>
            <person name="Silar P."/>
            <person name="Natvig D."/>
            <person name="Lalanne C."/>
            <person name="Gautier V."/>
            <person name="Ament-Velasquez S.L."/>
            <person name="Kruys A."/>
            <person name="Hutchinson M.I."/>
            <person name="Powell A.J."/>
            <person name="Barry K."/>
            <person name="Miller A.N."/>
            <person name="Grigoriev I.V."/>
            <person name="Debuchy R."/>
            <person name="Gladieux P."/>
            <person name="Thoren M.H."/>
            <person name="Johannesson H."/>
        </authorList>
    </citation>
    <scope>NUCLEOTIDE SEQUENCE</scope>
    <source>
        <strain evidence="2">CBS 958.72</strain>
    </source>
</reference>
<dbReference type="AlphaFoldDB" id="A0AAE0KMB5"/>